<dbReference type="InterPro" id="IPR045474">
    <property type="entry name" value="GEVED"/>
</dbReference>
<feature type="domain" description="SD-repeat containing protein B" evidence="7">
    <location>
        <begin position="1289"/>
        <end position="1387"/>
    </location>
</feature>
<feature type="transmembrane region" description="Helical" evidence="5">
    <location>
        <begin position="2435"/>
        <end position="2453"/>
    </location>
</feature>
<dbReference type="KEGG" id="tput:QJT81_17080"/>
<protein>
    <submittedName>
        <fullName evidence="10">IPTL-CTERM sorting domain-containing protein</fullName>
    </submittedName>
</protein>
<feature type="domain" description="SD-repeat containing protein B" evidence="7">
    <location>
        <begin position="1727"/>
        <end position="1848"/>
    </location>
</feature>
<keyword evidence="5" id="KW-0472">Membrane</keyword>
<dbReference type="InterPro" id="IPR051417">
    <property type="entry name" value="SDr/BOS_complex"/>
</dbReference>
<keyword evidence="5" id="KW-0812">Transmembrane</keyword>
<keyword evidence="5" id="KW-1133">Transmembrane helix</keyword>
<dbReference type="Proteomes" id="UP001301326">
    <property type="component" value="Chromosome"/>
</dbReference>
<evidence type="ECO:0000259" key="8">
    <source>
        <dbReference type="Pfam" id="PF18203"/>
    </source>
</evidence>
<dbReference type="PANTHER" id="PTHR23303">
    <property type="entry name" value="CARBOXYPEPTIDASE REGULATORY REGION-CONTAINING"/>
    <property type="match status" value="1"/>
</dbReference>
<feature type="domain" description="SD-repeat containing protein B" evidence="7">
    <location>
        <begin position="2018"/>
        <end position="2120"/>
    </location>
</feature>
<feature type="domain" description="SD-repeat containing protein B" evidence="7">
    <location>
        <begin position="994"/>
        <end position="1070"/>
    </location>
</feature>
<dbReference type="GO" id="GO:0005576">
    <property type="term" value="C:extracellular region"/>
    <property type="evidence" value="ECO:0007669"/>
    <property type="project" value="UniProtKB-SubCell"/>
</dbReference>
<evidence type="ECO:0000256" key="6">
    <source>
        <dbReference type="SAM" id="SignalP"/>
    </source>
</evidence>
<feature type="domain" description="SD-repeat containing protein B" evidence="7">
    <location>
        <begin position="239"/>
        <end position="335"/>
    </location>
</feature>
<evidence type="ECO:0000256" key="3">
    <source>
        <dbReference type="ARBA" id="ARBA00022729"/>
    </source>
</evidence>
<sequence>MKIIKLSLCISMVGAFATLPTAYANEVVTNCTQVVDSGGSDSDATNNESCAAVSIPFDHGDAPDPGFPTLASSNGARHQLGTDLYLGKCVDGDSGVLQGGASADDADEGQPVYGVCATDAFGKQDDEDGVAIEPLHVGDTKSVVQVTASAACKLNAWVDWNQDGSWGGAGEQVFIDQVLSAGVNDLTMDVPAFAAEGTIYARFRCSTAGGDGIGGEAADGEVEDYALNILPAVPKTPVSVGDLIWEDTNKNGKQDAGEDPLAGATVILLDSNGSPAKDLTGTIVPEVVTDATGKYLFSNLPEGDYSVKVIPPKDYIPTVNAGDVDTVPANDDSNCAVQGDGSITTALFSLTAGGEPIDDGDTDANSNLGVDCGFYKPTEPVHSLGNKVWIDDGADTPANANNGTLDEGEAAVDDGVVIELRNADGALLTTTTTSKGFYLFSGLAAGDYKVCVAASNFATGSTLDGFSASTGGNETDANAGVDSNDNGSDVIAEGLCSNVITLDGNAPTGELDTANGIAGDDGVNTPDELSDLTVDFAVIPPKPAIPVSVGDTVWIDANENGKQDEGEAPLVGAVVTLLDKNGNPVKDLDGNNVDYIQTGVDGKYLFSDLPEGEYIVRVKAPNGYVVTQGGAAVDTDSVNDDSNCAVVGGNVQTLPFMLTAGAEPVNDGDTDANTDLTVDCGFYQPKEPPHSIGNRVWIDANNNGLADEGEMAAGAGISLDLKDANGAVISSTTTDTTGRYLFSGLAAGNYQVCVVAENFIAGNILEGFTASTGGNISDANTDIDGDDNGSDDIAVGLCSNLVVLDDQEPTGENGVNDLPGVDGVNTDDNRSNLTVDFGIVAPVVEPKVVAVGDYLWIDANQNGKQDEGELPLAGATVTLLDKDGNPAKDMDGNAIAPFTTGADGLYGFTKLPEGDYSIRVQAPEGYIPTINAGDVDEVVANDDSNCAVMGDHVQTAPFTLMAGTEPPSGIDGDGDNSNLTVDCGFYQPSTAVHSIGNMVWVDDGAGDNAKAGNGQFDEGETLLNGIKLELRDATGTVLDSTMTSGGYYLFSGLNAGEYQVCVSANNFSGMGKLVGYTAGINGKEADANANGDSNDNGGAMTANGLCSNVIVLDEQEPTGELPTASGTAGDDGMGTDDNRSNLTVDFAVLPPAVAPKAVSVGDRIWIDTNENGQQDEGETGLEGAVVTLLDKEGNPVTDLDGKPVAAITTATDGMYLFENLPQGEYLVRVAAPEGYITTKGGAAVNDDPSNTDSNCQVVDGKTQTGAFNLTTDNLTVDCGFYLPKAPTHSLGNSVWVDANNNGVFDKDEQPVVDGVVMELLDKDGKVLTYTETKDGYYLFSGLAAGEYQVCVAHGNFDEGLLKGYTGSPLRNAPTDNQSSGDGDVQDGLCSTVLVLDDQQPTGETPTASGTAGDDGMGTDDNRSNLTVDFGVVPPDIAPPKAVSVGDRIWIDTNENGQQDDDEIGLEGATVTLLDKEGNPVTDLDGKPVAAITTAADGMYLFENLPQGEYLVRVAAPEGYITTKGGAAVNDDPSNTDSNCQVVDGKTQTGAFNLTTDNLTVDCGFYLPKAPTHSLGNSVWVDANNNGVFDKDEQPVVDGVVMELLDKDGKVLTYTETKDGYYLFSGLAAGEYQVCVAHGNFDEGLLKGYTGSPLRNAPTDNQSSGDGDVQDGLCSTVLVLDDQQPTGETPTASGTAGDDGMGTDDNRSNLTVDFGVVPPDIAPPKAVSVGDRIWIDTNENGQQDDDEIGLEGATVTLLDKEGNPVTDLDGKPVAAITTAADGMYLFENLPQGEYLVRVAAPEGYITTKGGAAVNDDPSNTDSNCQVVDGKTQTGAFNLTTDNLTVDCGFYLPKAPTHSLGNSVWVDANNNGVFDKDEQPVVDGVVMELLDKDGKVLTYTETKDGYYLFSGLTAGEYQVCVAGSNFNEGAALDGYTASTAAKEADANADGDNNDNGDSTVSDGLCSNLIVLDDKEPTGEMPTASGIAGDDGMGTADNRSNLTVDFAVVPVKPVEPGTPVSVGNQIWIDSNANGQREEGEGFLENAVVTLTDASGRPVTDMDGKIVAPHTTGADGLYLFDNLPEGEYIVTVEPPEGFFLTIGGIDVDDDASDVDSNCRVNPINTTIETHPFTLIAGAEPDADGDDANGNMTVDCGFYGSVSLGDKVWLDSNADGQQNNAEPGIGGVSVSLWEEDGITPATDASGKPVAAVMTDASGNYLFQNLKPGNYIVTMNPGKDSGYSITRGGADPDTDPSNTDSNCKVVEGRFQTPVVTLIPGTEPNANGFSNLTVDCGLFRSVNLGSRLWLDLDGNGKQDGGEPGIPGATVTLLTVDGKPVTDVFGDVLKPQTTDADGKYFFGNLREGDYVVKVVPPAGYLPTVGGNDPNDDDATDSNGVLAPDGSIVSKPISLRWGDEPEDGGATNTTVGFGLVANLHVPTLSQWGLAIMSMLLATAAFFRRRRED</sequence>
<dbReference type="Pfam" id="PF17210">
    <property type="entry name" value="SdrD_B"/>
    <property type="match status" value="15"/>
</dbReference>
<dbReference type="Pfam" id="PF18203">
    <property type="entry name" value="IPTL-CTERM"/>
    <property type="match status" value="1"/>
</dbReference>
<evidence type="ECO:0000256" key="5">
    <source>
        <dbReference type="SAM" id="Phobius"/>
    </source>
</evidence>
<dbReference type="Pfam" id="PF20009">
    <property type="entry name" value="GEVED"/>
    <property type="match status" value="1"/>
</dbReference>
<gene>
    <name evidence="10" type="ORF">QJT81_17080</name>
</gene>
<keyword evidence="3 6" id="KW-0732">Signal</keyword>
<feature type="region of interest" description="Disordered" evidence="4">
    <location>
        <begin position="1680"/>
        <end position="1705"/>
    </location>
</feature>
<feature type="domain" description="SD-repeat containing protein B" evidence="7">
    <location>
        <begin position="2158"/>
        <end position="2274"/>
    </location>
</feature>
<feature type="chain" id="PRO_5041673853" evidence="6">
    <location>
        <begin position="25"/>
        <end position="2459"/>
    </location>
</feature>
<feature type="domain" description="SD-repeat containing protein B" evidence="7">
    <location>
        <begin position="691"/>
        <end position="787"/>
    </location>
</feature>
<feature type="domain" description="SD-repeat containing protein B" evidence="7">
    <location>
        <begin position="383"/>
        <end position="479"/>
    </location>
</feature>
<evidence type="ECO:0000313" key="10">
    <source>
        <dbReference type="EMBL" id="WGZ93498.1"/>
    </source>
</evidence>
<feature type="signal peptide" evidence="6">
    <location>
        <begin position="1"/>
        <end position="24"/>
    </location>
</feature>
<feature type="domain" description="SD-repeat containing protein B" evidence="7">
    <location>
        <begin position="1857"/>
        <end position="1955"/>
    </location>
</feature>
<reference evidence="10" key="1">
    <citation type="journal article" date="2023" name="Int. J. Mol. Sci.">
        <title>Metagenomics Revealed a New Genus 'Candidatus Thiocaldithrix dubininis' gen. nov., sp. nov. and a New Species 'Candidatus Thiothrix putei' sp. nov. in the Family Thiotrichaceae, Some Members of Which Have Traits of Both Na+- and H+-Motive Energetics.</title>
        <authorList>
            <person name="Ravin N.V."/>
            <person name="Muntyan M.S."/>
            <person name="Smolyakov D.D."/>
            <person name="Rudenko T.S."/>
            <person name="Beletsky A.V."/>
            <person name="Mardanov A.V."/>
            <person name="Grabovich M.Y."/>
        </authorList>
    </citation>
    <scope>NUCLEOTIDE SEQUENCE</scope>
    <source>
        <strain evidence="10">GKL-02</strain>
    </source>
</reference>
<feature type="domain" description="IPTL-CTERM protein sorting" evidence="8">
    <location>
        <begin position="2432"/>
        <end position="2457"/>
    </location>
</feature>
<comment type="subcellular location">
    <subcellularLocation>
        <location evidence="1">Secreted</location>
    </subcellularLocation>
</comment>
<organism evidence="10">
    <name type="scientific">Candidatus Thiothrix putei</name>
    <dbReference type="NCBI Taxonomy" id="3080811"/>
    <lineage>
        <taxon>Bacteria</taxon>
        <taxon>Pseudomonadati</taxon>
        <taxon>Pseudomonadota</taxon>
        <taxon>Gammaproteobacteria</taxon>
        <taxon>Thiotrichales</taxon>
        <taxon>Thiotrichaceae</taxon>
        <taxon>Thiothrix</taxon>
    </lineage>
</organism>
<dbReference type="NCBIfam" id="TIGR04174">
    <property type="entry name" value="IPTL_CTERM"/>
    <property type="match status" value="1"/>
</dbReference>
<feature type="domain" description="SD-repeat containing protein B" evidence="7">
    <location>
        <begin position="1159"/>
        <end position="1280"/>
    </location>
</feature>
<reference evidence="10" key="2">
    <citation type="submission" date="2023-04" db="EMBL/GenBank/DDBJ databases">
        <authorList>
            <person name="Beletskiy A.V."/>
            <person name="Mardanov A.V."/>
            <person name="Ravin N.V."/>
        </authorList>
    </citation>
    <scope>NUCLEOTIDE SEQUENCE</scope>
    <source>
        <strain evidence="10">GKL-02</strain>
    </source>
</reference>
<feature type="region of interest" description="Disordered" evidence="4">
    <location>
        <begin position="1396"/>
        <end position="1421"/>
    </location>
</feature>
<dbReference type="SUPFAM" id="SSF117074">
    <property type="entry name" value="Hypothetical protein PA1324"/>
    <property type="match status" value="15"/>
</dbReference>
<feature type="region of interest" description="Disordered" evidence="4">
    <location>
        <begin position="2375"/>
        <end position="2394"/>
    </location>
</feature>
<evidence type="ECO:0000256" key="1">
    <source>
        <dbReference type="ARBA" id="ARBA00004613"/>
    </source>
</evidence>
<evidence type="ECO:0000259" key="7">
    <source>
        <dbReference type="Pfam" id="PF17210"/>
    </source>
</evidence>
<keyword evidence="2" id="KW-0964">Secreted</keyword>
<feature type="domain" description="SD-repeat containing protein B" evidence="7">
    <location>
        <begin position="1443"/>
        <end position="1564"/>
    </location>
</feature>
<name>A0AA95KNL1_9GAMM</name>
<evidence type="ECO:0000259" key="9">
    <source>
        <dbReference type="Pfam" id="PF20009"/>
    </source>
</evidence>
<feature type="domain" description="SD-repeat containing protein B" evidence="7">
    <location>
        <begin position="850"/>
        <end position="963"/>
    </location>
</feature>
<feature type="domain" description="SD-repeat containing protein B" evidence="7">
    <location>
        <begin position="2296"/>
        <end position="2391"/>
    </location>
</feature>
<dbReference type="Gene3D" id="2.60.40.10">
    <property type="entry name" value="Immunoglobulins"/>
    <property type="match status" value="15"/>
</dbReference>
<dbReference type="EMBL" id="CP124756">
    <property type="protein sequence ID" value="WGZ93498.1"/>
    <property type="molecule type" value="Genomic_DNA"/>
</dbReference>
<feature type="domain" description="SD-repeat containing protein B" evidence="7">
    <location>
        <begin position="548"/>
        <end position="653"/>
    </location>
</feature>
<evidence type="ECO:0000256" key="2">
    <source>
        <dbReference type="ARBA" id="ARBA00022525"/>
    </source>
</evidence>
<feature type="domain" description="GEVED" evidence="9">
    <location>
        <begin position="154"/>
        <end position="228"/>
    </location>
</feature>
<dbReference type="InterPro" id="IPR033764">
    <property type="entry name" value="Sdr_B"/>
</dbReference>
<dbReference type="InterPro" id="IPR013783">
    <property type="entry name" value="Ig-like_fold"/>
</dbReference>
<evidence type="ECO:0000256" key="4">
    <source>
        <dbReference type="SAM" id="MobiDB-lite"/>
    </source>
</evidence>
<accession>A0AA95KNL1</accession>
<dbReference type="InterPro" id="IPR026442">
    <property type="entry name" value="IPTL_CTERM"/>
</dbReference>
<feature type="domain" description="SD-repeat containing protein B" evidence="7">
    <location>
        <begin position="1573"/>
        <end position="1671"/>
    </location>
</feature>
<proteinExistence type="predicted"/>